<dbReference type="PANTHER" id="PTHR22726">
    <property type="entry name" value="METALLOENDOPEPTIDASE OMA1"/>
    <property type="match status" value="1"/>
</dbReference>
<dbReference type="AlphaFoldDB" id="A0A6N6N7M0"/>
<evidence type="ECO:0000256" key="2">
    <source>
        <dbReference type="ARBA" id="ARBA00022670"/>
    </source>
</evidence>
<evidence type="ECO:0000256" key="8">
    <source>
        <dbReference type="SAM" id="SignalP"/>
    </source>
</evidence>
<keyword evidence="8" id="KW-0732">Signal</keyword>
<dbReference type="SUPFAM" id="SSF48452">
    <property type="entry name" value="TPR-like"/>
    <property type="match status" value="1"/>
</dbReference>
<dbReference type="InterPro" id="IPR051156">
    <property type="entry name" value="Mito/Outer_Membr_Metalloprot"/>
</dbReference>
<keyword evidence="5" id="KW-0862">Zinc</keyword>
<dbReference type="PANTHER" id="PTHR22726:SF1">
    <property type="entry name" value="METALLOENDOPEPTIDASE OMA1, MITOCHONDRIAL"/>
    <property type="match status" value="1"/>
</dbReference>
<name>A0A6N6N7M0_9BACT</name>
<keyword evidence="6 10" id="KW-0482">Metalloprotease</keyword>
<feature type="signal peptide" evidence="8">
    <location>
        <begin position="1"/>
        <end position="28"/>
    </location>
</feature>
<comment type="caution">
    <text evidence="10">The sequence shown here is derived from an EMBL/GenBank/DDBJ whole genome shotgun (WGS) entry which is preliminary data.</text>
</comment>
<dbReference type="InterPro" id="IPR019734">
    <property type="entry name" value="TPR_rpt"/>
</dbReference>
<evidence type="ECO:0000256" key="6">
    <source>
        <dbReference type="ARBA" id="ARBA00023049"/>
    </source>
</evidence>
<dbReference type="Pfam" id="PF13432">
    <property type="entry name" value="TPR_16"/>
    <property type="match status" value="1"/>
</dbReference>
<dbReference type="GO" id="GO:0004222">
    <property type="term" value="F:metalloendopeptidase activity"/>
    <property type="evidence" value="ECO:0007669"/>
    <property type="project" value="InterPro"/>
</dbReference>
<proteinExistence type="predicted"/>
<evidence type="ECO:0000259" key="9">
    <source>
        <dbReference type="Pfam" id="PF01435"/>
    </source>
</evidence>
<dbReference type="Pfam" id="PF01435">
    <property type="entry name" value="Peptidase_M48"/>
    <property type="match status" value="1"/>
</dbReference>
<dbReference type="GO" id="GO:0046872">
    <property type="term" value="F:metal ion binding"/>
    <property type="evidence" value="ECO:0007669"/>
    <property type="project" value="UniProtKB-KW"/>
</dbReference>
<evidence type="ECO:0000313" key="11">
    <source>
        <dbReference type="Proteomes" id="UP000438699"/>
    </source>
</evidence>
<evidence type="ECO:0000256" key="7">
    <source>
        <dbReference type="PROSITE-ProRule" id="PRU00339"/>
    </source>
</evidence>
<feature type="chain" id="PRO_5026808317" evidence="8">
    <location>
        <begin position="29"/>
        <end position="477"/>
    </location>
</feature>
<dbReference type="Proteomes" id="UP000438699">
    <property type="component" value="Unassembled WGS sequence"/>
</dbReference>
<comment type="cofactor">
    <cofactor evidence="1">
        <name>Zn(2+)</name>
        <dbReference type="ChEBI" id="CHEBI:29105"/>
    </cofactor>
</comment>
<keyword evidence="11" id="KW-1185">Reference proteome</keyword>
<dbReference type="OrthoDB" id="9810445at2"/>
<reference evidence="10 11" key="1">
    <citation type="journal article" date="2017" name="Int. J. Syst. Evol. Microbiol.">
        <title>Desulfovibrio senegalensis sp. nov., a mesophilic sulfate reducer isolated from marine sediment.</title>
        <authorList>
            <person name="Thioye A."/>
            <person name="Gam Z.B.A."/>
            <person name="Mbengue M."/>
            <person name="Cayol J.L."/>
            <person name="Joseph-Bartoli M."/>
            <person name="Toure-Kane C."/>
            <person name="Labat M."/>
        </authorList>
    </citation>
    <scope>NUCLEOTIDE SEQUENCE [LARGE SCALE GENOMIC DNA]</scope>
    <source>
        <strain evidence="10 11">DSM 101509</strain>
    </source>
</reference>
<evidence type="ECO:0000256" key="3">
    <source>
        <dbReference type="ARBA" id="ARBA00022723"/>
    </source>
</evidence>
<dbReference type="GO" id="GO:0016020">
    <property type="term" value="C:membrane"/>
    <property type="evidence" value="ECO:0007669"/>
    <property type="project" value="TreeGrafter"/>
</dbReference>
<dbReference type="EMBL" id="WAIE01000001">
    <property type="protein sequence ID" value="KAB1443853.1"/>
    <property type="molecule type" value="Genomic_DNA"/>
</dbReference>
<keyword evidence="4" id="KW-0378">Hydrolase</keyword>
<dbReference type="PROSITE" id="PS50005">
    <property type="entry name" value="TPR"/>
    <property type="match status" value="1"/>
</dbReference>
<feature type="repeat" description="TPR" evidence="7">
    <location>
        <begin position="372"/>
        <end position="405"/>
    </location>
</feature>
<dbReference type="Gene3D" id="3.30.2010.10">
    <property type="entry name" value="Metalloproteases ('zincins'), catalytic domain"/>
    <property type="match status" value="1"/>
</dbReference>
<keyword evidence="3" id="KW-0479">Metal-binding</keyword>
<keyword evidence="7" id="KW-0802">TPR repeat</keyword>
<dbReference type="GO" id="GO:0051603">
    <property type="term" value="P:proteolysis involved in protein catabolic process"/>
    <property type="evidence" value="ECO:0007669"/>
    <property type="project" value="TreeGrafter"/>
</dbReference>
<accession>A0A6N6N7M0</accession>
<evidence type="ECO:0000256" key="4">
    <source>
        <dbReference type="ARBA" id="ARBA00022801"/>
    </source>
</evidence>
<protein>
    <submittedName>
        <fullName evidence="10">M48 family metalloprotease</fullName>
    </submittedName>
</protein>
<feature type="domain" description="Peptidase M48" evidence="9">
    <location>
        <begin position="66"/>
        <end position="255"/>
    </location>
</feature>
<organism evidence="10 11">
    <name type="scientific">Pseudodesulfovibrio senegalensis</name>
    <dbReference type="NCBI Taxonomy" id="1721087"/>
    <lineage>
        <taxon>Bacteria</taxon>
        <taxon>Pseudomonadati</taxon>
        <taxon>Thermodesulfobacteriota</taxon>
        <taxon>Desulfovibrionia</taxon>
        <taxon>Desulfovibrionales</taxon>
        <taxon>Desulfovibrionaceae</taxon>
    </lineage>
</organism>
<dbReference type="SMART" id="SM00028">
    <property type="entry name" value="TPR"/>
    <property type="match status" value="3"/>
</dbReference>
<dbReference type="Gene3D" id="1.25.40.10">
    <property type="entry name" value="Tetratricopeptide repeat domain"/>
    <property type="match status" value="1"/>
</dbReference>
<keyword evidence="2 10" id="KW-0645">Protease</keyword>
<evidence type="ECO:0000313" key="10">
    <source>
        <dbReference type="EMBL" id="KAB1443853.1"/>
    </source>
</evidence>
<dbReference type="InterPro" id="IPR011990">
    <property type="entry name" value="TPR-like_helical_dom_sf"/>
</dbReference>
<evidence type="ECO:0000256" key="1">
    <source>
        <dbReference type="ARBA" id="ARBA00001947"/>
    </source>
</evidence>
<evidence type="ECO:0000256" key="5">
    <source>
        <dbReference type="ARBA" id="ARBA00022833"/>
    </source>
</evidence>
<dbReference type="CDD" id="cd07333">
    <property type="entry name" value="M48C_bepA_like"/>
    <property type="match status" value="1"/>
</dbReference>
<gene>
    <name evidence="10" type="ORF">F8A88_01765</name>
</gene>
<dbReference type="InterPro" id="IPR001915">
    <property type="entry name" value="Peptidase_M48"/>
</dbReference>
<sequence>MRFRRFATFALVMALSTGMLLPPAPAQALFESLSIKDEKKMGREFDAMIRAKMGVVGDPLIDSYVKGIVDKIVAAKRPMPFTIKSAVLANNSLNAFAIPGGYIYVFTGLIASAETESELAGVIAHELGHVSERHMARRLEKSKFVGIASMVGAVAGIFLGIAGGGDSAGKLGQALVMGSQAGAQQAMLNYSRSDERDADHVGMNSMVEAGYNPNGMPQMFEIMQKKKWFSGGGDIPSYLSTHPGLAERIGYLKGRIKRMPERFTQRKDDNTRLRRVQAIILAKLTPADAALGKYKSKPESEYTALDFMGRGIVLLRLKRTREAEQWMEKALAANDDDPLVLREAGRFYYKTGQTAKAGMLLQKAVFKDPKDALALFYLSLLQAENGDYNRAIPTMRKVLAAVPEDAEVHYYLGKILGESGDDFGGYLHLGYSELYLLHPRKARAHAAKAQSLAKSEEDKEKVEKLKELIQKKTQKGS</sequence>